<comment type="caution">
    <text evidence="3">The sequence shown here is derived from an EMBL/GenBank/DDBJ whole genome shotgun (WGS) entry which is preliminary data.</text>
</comment>
<dbReference type="Pfam" id="PF02021">
    <property type="entry name" value="UPF0102"/>
    <property type="match status" value="1"/>
</dbReference>
<dbReference type="InterPro" id="IPR011856">
    <property type="entry name" value="tRNA_endonuc-like_dom_sf"/>
</dbReference>
<gene>
    <name evidence="3" type="ORF">FHS81_000167</name>
</gene>
<comment type="similarity">
    <text evidence="1 2">Belongs to the UPF0102 family.</text>
</comment>
<dbReference type="NCBIfam" id="NF009151">
    <property type="entry name" value="PRK12497.1-5"/>
    <property type="match status" value="1"/>
</dbReference>
<keyword evidence="3" id="KW-0540">Nuclease</keyword>
<dbReference type="PANTHER" id="PTHR34039">
    <property type="entry name" value="UPF0102 PROTEIN YRAN"/>
    <property type="match status" value="1"/>
</dbReference>
<dbReference type="SUPFAM" id="SSF52980">
    <property type="entry name" value="Restriction endonuclease-like"/>
    <property type="match status" value="1"/>
</dbReference>
<evidence type="ECO:0000256" key="2">
    <source>
        <dbReference type="HAMAP-Rule" id="MF_00048"/>
    </source>
</evidence>
<dbReference type="InterPro" id="IPR003509">
    <property type="entry name" value="UPF0102_YraN-like"/>
</dbReference>
<evidence type="ECO:0000256" key="1">
    <source>
        <dbReference type="ARBA" id="ARBA00006738"/>
    </source>
</evidence>
<evidence type="ECO:0000313" key="3">
    <source>
        <dbReference type="EMBL" id="MBB3808113.1"/>
    </source>
</evidence>
<dbReference type="GO" id="GO:0004519">
    <property type="term" value="F:endonuclease activity"/>
    <property type="evidence" value="ECO:0007669"/>
    <property type="project" value="UniProtKB-KW"/>
</dbReference>
<dbReference type="RefSeq" id="WP_183750151.1">
    <property type="nucleotide sequence ID" value="NZ_JACICC010000001.1"/>
</dbReference>
<dbReference type="AlphaFoldDB" id="A0A7W6EE96"/>
<organism evidence="3 4">
    <name type="scientific">Pseudochelatococcus contaminans</name>
    <dbReference type="NCBI Taxonomy" id="1538103"/>
    <lineage>
        <taxon>Bacteria</taxon>
        <taxon>Pseudomonadati</taxon>
        <taxon>Pseudomonadota</taxon>
        <taxon>Alphaproteobacteria</taxon>
        <taxon>Hyphomicrobiales</taxon>
        <taxon>Chelatococcaceae</taxon>
        <taxon>Pseudochelatococcus</taxon>
    </lineage>
</organism>
<keyword evidence="4" id="KW-1185">Reference proteome</keyword>
<proteinExistence type="inferred from homology"/>
<keyword evidence="3" id="KW-0255">Endonuclease</keyword>
<dbReference type="HAMAP" id="MF_00048">
    <property type="entry name" value="UPF0102"/>
    <property type="match status" value="1"/>
</dbReference>
<dbReference type="InterPro" id="IPR011335">
    <property type="entry name" value="Restrct_endonuc-II-like"/>
</dbReference>
<name>A0A7W6EE96_9HYPH</name>
<dbReference type="PANTHER" id="PTHR34039:SF1">
    <property type="entry name" value="UPF0102 PROTEIN YRAN"/>
    <property type="match status" value="1"/>
</dbReference>
<dbReference type="EMBL" id="JACICC010000001">
    <property type="protein sequence ID" value="MBB3808113.1"/>
    <property type="molecule type" value="Genomic_DNA"/>
</dbReference>
<evidence type="ECO:0000313" key="4">
    <source>
        <dbReference type="Proteomes" id="UP000537592"/>
    </source>
</evidence>
<protein>
    <recommendedName>
        <fullName evidence="2">UPF0102 protein FHS81_000167</fullName>
    </recommendedName>
</protein>
<keyword evidence="3" id="KW-0378">Hydrolase</keyword>
<sequence>MTAAPRNERRIAAYRAGIRAEWLAAALLVAKGYRILDRRYAAAGGEIDIVARRGSTVIFVEVKARGALDDARMAITATKERRIAGTARHWLARNGWAMPLTLRCDAVFIGRRGFPRHVADVMTLSLD</sequence>
<reference evidence="3 4" key="1">
    <citation type="submission" date="2020-08" db="EMBL/GenBank/DDBJ databases">
        <title>Genomic Encyclopedia of Type Strains, Phase IV (KMG-IV): sequencing the most valuable type-strain genomes for metagenomic binning, comparative biology and taxonomic classification.</title>
        <authorList>
            <person name="Goeker M."/>
        </authorList>
    </citation>
    <scope>NUCLEOTIDE SEQUENCE [LARGE SCALE GENOMIC DNA]</scope>
    <source>
        <strain evidence="3 4">DSM 28760</strain>
    </source>
</reference>
<accession>A0A7W6EE96</accession>
<dbReference type="Gene3D" id="3.40.1350.10">
    <property type="match status" value="1"/>
</dbReference>
<dbReference type="Proteomes" id="UP000537592">
    <property type="component" value="Unassembled WGS sequence"/>
</dbReference>
<dbReference type="GO" id="GO:0003676">
    <property type="term" value="F:nucleic acid binding"/>
    <property type="evidence" value="ECO:0007669"/>
    <property type="project" value="InterPro"/>
</dbReference>